<dbReference type="Proteomes" id="UP000202440">
    <property type="component" value="Chromosome"/>
</dbReference>
<dbReference type="EMBL" id="CP022530">
    <property type="protein sequence ID" value="ASP37525.1"/>
    <property type="molecule type" value="Genomic_DNA"/>
</dbReference>
<evidence type="ECO:0000313" key="2">
    <source>
        <dbReference type="EMBL" id="ASP37525.1"/>
    </source>
</evidence>
<dbReference type="AlphaFoldDB" id="A0A222FEL0"/>
<dbReference type="KEGG" id="bsan:CHH28_02030"/>
<evidence type="ECO:0000256" key="1">
    <source>
        <dbReference type="SAM" id="MobiDB-lite"/>
    </source>
</evidence>
<evidence type="ECO:0000313" key="3">
    <source>
        <dbReference type="Proteomes" id="UP000202440"/>
    </source>
</evidence>
<sequence>MKFRKLMKRVQGYFDQNQRQRRKQRKDIKHCLKKLRKKQKHLEEKLLLSKHPDEQQELKDKIALLKQQRQKLLTVLSNDAT</sequence>
<gene>
    <name evidence="2" type="ORF">CHH28_02030</name>
</gene>
<proteinExistence type="predicted"/>
<accession>A0A222FEL0</accession>
<name>A0A222FEL0_9GAMM</name>
<keyword evidence="3" id="KW-1185">Reference proteome</keyword>
<feature type="region of interest" description="Disordered" evidence="1">
    <location>
        <begin position="1"/>
        <end position="27"/>
    </location>
</feature>
<organism evidence="2 3">
    <name type="scientific">Bacterioplanes sanyensis</name>
    <dbReference type="NCBI Taxonomy" id="1249553"/>
    <lineage>
        <taxon>Bacteria</taxon>
        <taxon>Pseudomonadati</taxon>
        <taxon>Pseudomonadota</taxon>
        <taxon>Gammaproteobacteria</taxon>
        <taxon>Oceanospirillales</taxon>
        <taxon>Oceanospirillaceae</taxon>
        <taxon>Bacterioplanes</taxon>
    </lineage>
</organism>
<dbReference type="RefSeq" id="WP_094058743.1">
    <property type="nucleotide sequence ID" value="NZ_CP022530.1"/>
</dbReference>
<reference evidence="2 3" key="1">
    <citation type="submission" date="2017-07" db="EMBL/GenBank/DDBJ databases">
        <title>Annotated genome sequence of Bacterioplanes sanyensis isolated from Red Sea.</title>
        <authorList>
            <person name="Rehman Z.U."/>
        </authorList>
    </citation>
    <scope>NUCLEOTIDE SEQUENCE [LARGE SCALE GENOMIC DNA]</scope>
    <source>
        <strain evidence="2 3">NV9</strain>
    </source>
</reference>
<protein>
    <submittedName>
        <fullName evidence="2">Uncharacterized protein</fullName>
    </submittedName>
</protein>